<sequence length="104" mass="11998">MSEFLSDCENVRWWHRNSSGRGFVLNGPINHYPDFVLKLHSGLIILLETKGGDRDNSDSSAKIELGKYWERCAGRDYRYLMVFEHSPLEGAYSWADACELLKNL</sequence>
<dbReference type="Proteomes" id="UP000594467">
    <property type="component" value="Chromosome"/>
</dbReference>
<accession>A0A9Q6VJP5</accession>
<protein>
    <submittedName>
        <fullName evidence="1">Uncharacterized protein</fullName>
    </submittedName>
</protein>
<dbReference type="RefSeq" id="WP_196882928.1">
    <property type="nucleotide sequence ID" value="NZ_CP065202.1"/>
</dbReference>
<dbReference type="EMBL" id="CP065202">
    <property type="protein sequence ID" value="QPL30860.1"/>
    <property type="molecule type" value="Genomic_DNA"/>
</dbReference>
<dbReference type="AlphaFoldDB" id="A0A9Q6VJP5"/>
<proteinExistence type="predicted"/>
<gene>
    <name evidence="1" type="ORF">I5R27_18840</name>
</gene>
<evidence type="ECO:0000313" key="1">
    <source>
        <dbReference type="EMBL" id="QPL30860.1"/>
    </source>
</evidence>
<name>A0A9Q6VJP5_PSEFR</name>
<reference evidence="1 2" key="1">
    <citation type="submission" date="2020-11" db="EMBL/GenBank/DDBJ databases">
        <title>The Complete Genome of Pseudomonas fragi A13BB.</title>
        <authorList>
            <person name="Awolope O.K."/>
            <person name="O'Driscoll N.H."/>
            <person name="Di Salvo A."/>
            <person name="Lamb A.J."/>
        </authorList>
    </citation>
    <scope>NUCLEOTIDE SEQUENCE [LARGE SCALE GENOMIC DNA]</scope>
    <source>
        <strain evidence="1 2">A13BB</strain>
    </source>
</reference>
<organism evidence="1 2">
    <name type="scientific">Pseudomonas fragi</name>
    <dbReference type="NCBI Taxonomy" id="296"/>
    <lineage>
        <taxon>Bacteria</taxon>
        <taxon>Pseudomonadati</taxon>
        <taxon>Pseudomonadota</taxon>
        <taxon>Gammaproteobacteria</taxon>
        <taxon>Pseudomonadales</taxon>
        <taxon>Pseudomonadaceae</taxon>
        <taxon>Pseudomonas</taxon>
    </lineage>
</organism>
<evidence type="ECO:0000313" key="2">
    <source>
        <dbReference type="Proteomes" id="UP000594467"/>
    </source>
</evidence>